<evidence type="ECO:0000256" key="3">
    <source>
        <dbReference type="ARBA" id="ARBA00022475"/>
    </source>
</evidence>
<dbReference type="InterPro" id="IPR011527">
    <property type="entry name" value="ABC1_TM_dom"/>
</dbReference>
<dbReference type="GO" id="GO:0005524">
    <property type="term" value="F:ATP binding"/>
    <property type="evidence" value="ECO:0007669"/>
    <property type="project" value="UniProtKB-KW"/>
</dbReference>
<evidence type="ECO:0000256" key="9">
    <source>
        <dbReference type="SAM" id="Phobius"/>
    </source>
</evidence>
<feature type="transmembrane region" description="Helical" evidence="9">
    <location>
        <begin position="37"/>
        <end position="58"/>
    </location>
</feature>
<dbReference type="PANTHER" id="PTHR43394">
    <property type="entry name" value="ATP-DEPENDENT PERMEASE MDL1, MITOCHONDRIAL"/>
    <property type="match status" value="1"/>
</dbReference>
<dbReference type="CDD" id="cd03254">
    <property type="entry name" value="ABCC_Glucan_exporter_like"/>
    <property type="match status" value="1"/>
</dbReference>
<evidence type="ECO:0000313" key="13">
    <source>
        <dbReference type="Proteomes" id="UP000559598"/>
    </source>
</evidence>
<dbReference type="SUPFAM" id="SSF52540">
    <property type="entry name" value="P-loop containing nucleoside triphosphate hydrolases"/>
    <property type="match status" value="1"/>
</dbReference>
<sequence>MRHAHHRKVIKEKRPAKENIRTLKRIWAFLAEEKRRFLLVIGLVIVSSALSLLGPYLVGKAIDTIIAKTANGFMMIAGMLLVVYLALSLSLFWQNYWMIGIAQRTVSSLRLRLFEQFHQLPLAFFTRRQSGELMSRVTNDIDNMSQTFDSTAIQVVSSTLTLMGAIVVMLSLSPILTAVTLLIVPLLFGGMKWITNRTQPRFREQQQQLGDLNGFIEEVISGQKAIQLFAQEKEMIARFLQKNEQLKHAGFWAQAYSGFIPKLMNVLNNLSFALLAGIGGILAYEGMVSVGTIVIFTEYARQFIRPLNDLANQWNTLLSALAGAERVFAILDEQKEEEEEALDLPVIRGEVEFQHVSFSYDQAKEVLHNVDFSVKQGETVALVGPTGAGKTTILQLLTRFYDPTKGKILIDGHDILHIKRESLRRQMAFVLQDVFLFQGTIRENIRYGRLEATDEEVVEAAKQANAHSFIMKLPNGYDTMLQQDGGGISQGQKQLLAIARAMIARPAILILDEATSNVDTVTELAIQEALTRLMNNRTCFVIAHRLNTIQHADRILVLREGTVVEQGTHDSLLQAKGFYYELYHRQFQEVS</sequence>
<evidence type="ECO:0000256" key="6">
    <source>
        <dbReference type="ARBA" id="ARBA00022840"/>
    </source>
</evidence>
<keyword evidence="6 12" id="KW-0067">ATP-binding</keyword>
<dbReference type="Proteomes" id="UP000559598">
    <property type="component" value="Unassembled WGS sequence"/>
</dbReference>
<evidence type="ECO:0000259" key="11">
    <source>
        <dbReference type="PROSITE" id="PS50929"/>
    </source>
</evidence>
<dbReference type="Gene3D" id="3.40.50.300">
    <property type="entry name" value="P-loop containing nucleotide triphosphate hydrolases"/>
    <property type="match status" value="1"/>
</dbReference>
<dbReference type="Gene3D" id="1.20.1560.10">
    <property type="entry name" value="ABC transporter type 1, transmembrane domain"/>
    <property type="match status" value="1"/>
</dbReference>
<dbReference type="GO" id="GO:0015421">
    <property type="term" value="F:ABC-type oligopeptide transporter activity"/>
    <property type="evidence" value="ECO:0007669"/>
    <property type="project" value="TreeGrafter"/>
</dbReference>
<dbReference type="InterPro" id="IPR003593">
    <property type="entry name" value="AAA+_ATPase"/>
</dbReference>
<feature type="transmembrane region" description="Helical" evidence="9">
    <location>
        <begin position="70"/>
        <end position="93"/>
    </location>
</feature>
<dbReference type="PROSITE" id="PS00211">
    <property type="entry name" value="ABC_TRANSPORTER_1"/>
    <property type="match status" value="1"/>
</dbReference>
<comment type="caution">
    <text evidence="12">The sequence shown here is derived from an EMBL/GenBank/DDBJ whole genome shotgun (WGS) entry which is preliminary data.</text>
</comment>
<dbReference type="InterPro" id="IPR039421">
    <property type="entry name" value="Type_1_exporter"/>
</dbReference>
<gene>
    <name evidence="12" type="ORF">GGR02_001641</name>
</gene>
<dbReference type="SUPFAM" id="SSF90123">
    <property type="entry name" value="ABC transporter transmembrane region"/>
    <property type="match status" value="1"/>
</dbReference>
<dbReference type="AlphaFoldDB" id="A0A840DV31"/>
<dbReference type="SMART" id="SM00382">
    <property type="entry name" value="AAA"/>
    <property type="match status" value="1"/>
</dbReference>
<evidence type="ECO:0000256" key="4">
    <source>
        <dbReference type="ARBA" id="ARBA00022692"/>
    </source>
</evidence>
<dbReference type="GO" id="GO:0005886">
    <property type="term" value="C:plasma membrane"/>
    <property type="evidence" value="ECO:0007669"/>
    <property type="project" value="UniProtKB-SubCell"/>
</dbReference>
<dbReference type="FunFam" id="1.20.1560.10:FF:000011">
    <property type="entry name" value="Multidrug ABC transporter ATP-binding protein"/>
    <property type="match status" value="1"/>
</dbReference>
<dbReference type="RefSeq" id="WP_183184203.1">
    <property type="nucleotide sequence ID" value="NZ_BMNP01000008.1"/>
</dbReference>
<keyword evidence="4 9" id="KW-0812">Transmembrane</keyword>
<dbReference type="EMBL" id="JACIDE010000009">
    <property type="protein sequence ID" value="MBB4073878.1"/>
    <property type="molecule type" value="Genomic_DNA"/>
</dbReference>
<dbReference type="InterPro" id="IPR017871">
    <property type="entry name" value="ABC_transporter-like_CS"/>
</dbReference>
<dbReference type="FunFam" id="3.40.50.300:FF:000287">
    <property type="entry name" value="Multidrug ABC transporter ATP-binding protein"/>
    <property type="match status" value="1"/>
</dbReference>
<comment type="subcellular location">
    <subcellularLocation>
        <location evidence="1">Cell membrane</location>
        <topology evidence="1">Multi-pass membrane protein</topology>
    </subcellularLocation>
</comment>
<name>A0A840DV31_9BACL</name>
<keyword evidence="13" id="KW-1185">Reference proteome</keyword>
<feature type="transmembrane region" description="Helical" evidence="9">
    <location>
        <begin position="272"/>
        <end position="296"/>
    </location>
</feature>
<accession>A0A840DV31</accession>
<dbReference type="CDD" id="cd18547">
    <property type="entry name" value="ABC_6TM_Tm288_like"/>
    <property type="match status" value="1"/>
</dbReference>
<proteinExistence type="predicted"/>
<keyword evidence="5" id="KW-0547">Nucleotide-binding</keyword>
<feature type="transmembrane region" description="Helical" evidence="9">
    <location>
        <begin position="175"/>
        <end position="194"/>
    </location>
</feature>
<keyword evidence="8 9" id="KW-0472">Membrane</keyword>
<evidence type="ECO:0000259" key="10">
    <source>
        <dbReference type="PROSITE" id="PS50893"/>
    </source>
</evidence>
<evidence type="ECO:0000256" key="8">
    <source>
        <dbReference type="ARBA" id="ARBA00023136"/>
    </source>
</evidence>
<dbReference type="GO" id="GO:0016887">
    <property type="term" value="F:ATP hydrolysis activity"/>
    <property type="evidence" value="ECO:0007669"/>
    <property type="project" value="InterPro"/>
</dbReference>
<organism evidence="12 13">
    <name type="scientific">Anoxybacteroides voinovskiense</name>
    <dbReference type="NCBI Taxonomy" id="230470"/>
    <lineage>
        <taxon>Bacteria</taxon>
        <taxon>Bacillati</taxon>
        <taxon>Bacillota</taxon>
        <taxon>Bacilli</taxon>
        <taxon>Bacillales</taxon>
        <taxon>Anoxybacillaceae</taxon>
        <taxon>Anoxybacteroides</taxon>
    </lineage>
</organism>
<dbReference type="InterPro" id="IPR003439">
    <property type="entry name" value="ABC_transporter-like_ATP-bd"/>
</dbReference>
<dbReference type="PANTHER" id="PTHR43394:SF1">
    <property type="entry name" value="ATP-BINDING CASSETTE SUB-FAMILY B MEMBER 10, MITOCHONDRIAL"/>
    <property type="match status" value="1"/>
</dbReference>
<dbReference type="PROSITE" id="PS50893">
    <property type="entry name" value="ABC_TRANSPORTER_2"/>
    <property type="match status" value="1"/>
</dbReference>
<evidence type="ECO:0000256" key="5">
    <source>
        <dbReference type="ARBA" id="ARBA00022741"/>
    </source>
</evidence>
<keyword evidence="7 9" id="KW-1133">Transmembrane helix</keyword>
<keyword evidence="3" id="KW-1003">Cell membrane</keyword>
<evidence type="ECO:0000256" key="2">
    <source>
        <dbReference type="ARBA" id="ARBA00022448"/>
    </source>
</evidence>
<evidence type="ECO:0000256" key="1">
    <source>
        <dbReference type="ARBA" id="ARBA00004651"/>
    </source>
</evidence>
<dbReference type="InterPro" id="IPR036640">
    <property type="entry name" value="ABC1_TM_sf"/>
</dbReference>
<keyword evidence="2" id="KW-0813">Transport</keyword>
<protein>
    <submittedName>
        <fullName evidence="12">ATP-binding cassette subfamily B protein</fullName>
    </submittedName>
</protein>
<feature type="domain" description="ABC transporter" evidence="10">
    <location>
        <begin position="351"/>
        <end position="585"/>
    </location>
</feature>
<evidence type="ECO:0000256" key="7">
    <source>
        <dbReference type="ARBA" id="ARBA00022989"/>
    </source>
</evidence>
<reference evidence="12 13" key="1">
    <citation type="submission" date="2020-08" db="EMBL/GenBank/DDBJ databases">
        <title>Genomic Encyclopedia of Type Strains, Phase IV (KMG-IV): sequencing the most valuable type-strain genomes for metagenomic binning, comparative biology and taxonomic classification.</title>
        <authorList>
            <person name="Goeker M."/>
        </authorList>
    </citation>
    <scope>NUCLEOTIDE SEQUENCE [LARGE SCALE GENOMIC DNA]</scope>
    <source>
        <strain evidence="12 13">DSM 17075</strain>
    </source>
</reference>
<dbReference type="Pfam" id="PF00005">
    <property type="entry name" value="ABC_tran"/>
    <property type="match status" value="1"/>
</dbReference>
<dbReference type="InterPro" id="IPR027417">
    <property type="entry name" value="P-loop_NTPase"/>
</dbReference>
<evidence type="ECO:0000313" key="12">
    <source>
        <dbReference type="EMBL" id="MBB4073878.1"/>
    </source>
</evidence>
<feature type="domain" description="ABC transmembrane type-1" evidence="11">
    <location>
        <begin position="38"/>
        <end position="319"/>
    </location>
</feature>
<dbReference type="Pfam" id="PF00664">
    <property type="entry name" value="ABC_membrane"/>
    <property type="match status" value="1"/>
</dbReference>
<dbReference type="PROSITE" id="PS50929">
    <property type="entry name" value="ABC_TM1F"/>
    <property type="match status" value="1"/>
</dbReference>